<dbReference type="RefSeq" id="WP_173094912.1">
    <property type="nucleotide sequence ID" value="NZ_CP053892.1"/>
</dbReference>
<protein>
    <recommendedName>
        <fullName evidence="3">PARP-type domain-containing protein</fullName>
    </recommendedName>
</protein>
<dbReference type="EMBL" id="CP053892">
    <property type="protein sequence ID" value="QKG20505.1"/>
    <property type="molecule type" value="Genomic_DNA"/>
</dbReference>
<dbReference type="AlphaFoldDB" id="A0A7D4A1Y5"/>
<reference evidence="1 2" key="1">
    <citation type="submission" date="2020-05" db="EMBL/GenBank/DDBJ databases">
        <title>Actinomadura verrucosospora NRRL-B18236 (PFL_A860) Genome sequencing and assembly.</title>
        <authorList>
            <person name="Samborskyy M."/>
        </authorList>
    </citation>
    <scope>NUCLEOTIDE SEQUENCE [LARGE SCALE GENOMIC DNA]</scope>
    <source>
        <strain evidence="1 2">NRRL:B18236</strain>
    </source>
</reference>
<accession>A0A7D4A1Y5</accession>
<gene>
    <name evidence="1" type="ORF">ACTIVE_2143</name>
</gene>
<organism evidence="1 2">
    <name type="scientific">Actinomadura verrucosospora</name>
    <dbReference type="NCBI Taxonomy" id="46165"/>
    <lineage>
        <taxon>Bacteria</taxon>
        <taxon>Bacillati</taxon>
        <taxon>Actinomycetota</taxon>
        <taxon>Actinomycetes</taxon>
        <taxon>Streptosporangiales</taxon>
        <taxon>Thermomonosporaceae</taxon>
        <taxon>Actinomadura</taxon>
    </lineage>
</organism>
<sequence>MKDERRTTRYVCAFCTGAIPETSPDLRRVTIATLDGFPVQDLFAHRACVVRAVSPEIPLGEALDEEP</sequence>
<name>A0A7D4A1Y5_ACTVE</name>
<dbReference type="Proteomes" id="UP000501240">
    <property type="component" value="Chromosome"/>
</dbReference>
<proteinExistence type="predicted"/>
<keyword evidence="2" id="KW-1185">Reference proteome</keyword>
<evidence type="ECO:0000313" key="2">
    <source>
        <dbReference type="Proteomes" id="UP000501240"/>
    </source>
</evidence>
<evidence type="ECO:0008006" key="3">
    <source>
        <dbReference type="Google" id="ProtNLM"/>
    </source>
</evidence>
<evidence type="ECO:0000313" key="1">
    <source>
        <dbReference type="EMBL" id="QKG20505.1"/>
    </source>
</evidence>